<dbReference type="EMBL" id="JANURN010000001">
    <property type="protein sequence ID" value="MDL0081094.1"/>
    <property type="molecule type" value="Genomic_DNA"/>
</dbReference>
<name>A0ACC6FPF6_9HELI</name>
<gene>
    <name evidence="1" type="ORF">NYG90_00090</name>
</gene>
<keyword evidence="2" id="KW-1185">Reference proteome</keyword>
<proteinExistence type="predicted"/>
<dbReference type="Proteomes" id="UP001173802">
    <property type="component" value="Unassembled WGS sequence"/>
</dbReference>
<sequence length="65" mass="7178">MKTPIFLSLRALPLGKARQSIFALESALLVCGSPRSFHSLAMTIGWYGTRLAMTIKGVAPRIHFF</sequence>
<evidence type="ECO:0000313" key="2">
    <source>
        <dbReference type="Proteomes" id="UP001173802"/>
    </source>
</evidence>
<organism evidence="1 2">
    <name type="scientific">Helicobacter zhangjianzhongii</name>
    <dbReference type="NCBI Taxonomy" id="2974574"/>
    <lineage>
        <taxon>Bacteria</taxon>
        <taxon>Pseudomonadati</taxon>
        <taxon>Campylobacterota</taxon>
        <taxon>Epsilonproteobacteria</taxon>
        <taxon>Campylobacterales</taxon>
        <taxon>Helicobacteraceae</taxon>
        <taxon>Helicobacter</taxon>
    </lineage>
</organism>
<accession>A0ACC6FPF6</accession>
<reference evidence="1 2" key="1">
    <citation type="journal article" date="2023" name="Microorganisms">
        <title>Isolation and Genomic Characteristics of Cat-Borne Campylobacter felis sp. nov. and Sheep-Borne Campylobacter ovis sp. nov.</title>
        <authorList>
            <person name="Wang H."/>
            <person name="Li Y."/>
            <person name="Gu Y."/>
            <person name="Zhou G."/>
            <person name="Chen X."/>
            <person name="Zhang X."/>
            <person name="Shao Z."/>
            <person name="Zhang J."/>
            <person name="Zhang M."/>
        </authorList>
    </citation>
    <scope>NUCLEOTIDE SEQUENCE [LARGE SCALE GENOMIC DNA]</scope>
    <source>
        <strain evidence="1 2">XJK30-2</strain>
    </source>
</reference>
<comment type="caution">
    <text evidence="1">The sequence shown here is derived from an EMBL/GenBank/DDBJ whole genome shotgun (WGS) entry which is preliminary data.</text>
</comment>
<evidence type="ECO:0000313" key="1">
    <source>
        <dbReference type="EMBL" id="MDL0081094.1"/>
    </source>
</evidence>
<protein>
    <submittedName>
        <fullName evidence="1">Uncharacterized protein</fullName>
    </submittedName>
</protein>